<dbReference type="InterPro" id="IPR011250">
    <property type="entry name" value="OMP/PagP_B-barrel"/>
</dbReference>
<proteinExistence type="predicted"/>
<evidence type="ECO:0000313" key="2">
    <source>
        <dbReference type="EMBL" id="KTD37090.1"/>
    </source>
</evidence>
<dbReference type="AlphaFoldDB" id="A0A0W0WXP8"/>
<dbReference type="RefSeq" id="WP_025386042.1">
    <property type="nucleotide sequence ID" value="NZ_LCUA01000001.1"/>
</dbReference>
<reference evidence="2 3" key="1">
    <citation type="submission" date="2015-11" db="EMBL/GenBank/DDBJ databases">
        <title>Genomic analysis of 38 Legionella species identifies large and diverse effector repertoires.</title>
        <authorList>
            <person name="Burstein D."/>
            <person name="Amaro F."/>
            <person name="Zusman T."/>
            <person name="Lifshitz Z."/>
            <person name="Cohen O."/>
            <person name="Gilbert J.A."/>
            <person name="Pupko T."/>
            <person name="Shuman H.A."/>
            <person name="Segal G."/>
        </authorList>
    </citation>
    <scope>NUCLEOTIDE SEQUENCE [LARGE SCALE GENOMIC DNA]</scope>
    <source>
        <strain evidence="2 3">Oak Ridge-10</strain>
    </source>
</reference>
<dbReference type="Proteomes" id="UP000054858">
    <property type="component" value="Unassembled WGS sequence"/>
</dbReference>
<gene>
    <name evidence="2" type="ORF">Loak_2226</name>
</gene>
<comment type="caution">
    <text evidence="2">The sequence shown here is derived from an EMBL/GenBank/DDBJ whole genome shotgun (WGS) entry which is preliminary data.</text>
</comment>
<dbReference type="Gene3D" id="2.40.160.20">
    <property type="match status" value="1"/>
</dbReference>
<organism evidence="2 3">
    <name type="scientific">Legionella oakridgensis</name>
    <dbReference type="NCBI Taxonomy" id="29423"/>
    <lineage>
        <taxon>Bacteria</taxon>
        <taxon>Pseudomonadati</taxon>
        <taxon>Pseudomonadota</taxon>
        <taxon>Gammaproteobacteria</taxon>
        <taxon>Legionellales</taxon>
        <taxon>Legionellaceae</taxon>
        <taxon>Legionella</taxon>
    </lineage>
</organism>
<protein>
    <submittedName>
        <fullName evidence="2">Uncharacterized protein</fullName>
    </submittedName>
</protein>
<feature type="signal peptide" evidence="1">
    <location>
        <begin position="1"/>
        <end position="22"/>
    </location>
</feature>
<accession>A0A0W0WXP8</accession>
<sequence>MCFKRNLWLILSCLPLSAELHAGTAGTLPSTYAGLWAGFGGSYIYSQVGGNTNITMVSSTPATVEYLLNQNLKNHLAPLVNVGYLFDLKNDWYLGAKVLYKYIGVEQFDQSWSGTFQNGAYQSAGLHTKLRQDLSLLLNGGYQFGSWLVYGGIGPAMVDVAAELNAEILAPTSTTFQPVNTTHSKYLWGGAAQVGFEYMLPNRFMVDVSYNFLASSKQTLPTIRLQSGTAGLYTAFSQQVHVTEQGINVTINKYFG</sequence>
<evidence type="ECO:0000256" key="1">
    <source>
        <dbReference type="SAM" id="SignalP"/>
    </source>
</evidence>
<keyword evidence="1" id="KW-0732">Signal</keyword>
<evidence type="ECO:0000313" key="3">
    <source>
        <dbReference type="Proteomes" id="UP000054858"/>
    </source>
</evidence>
<name>A0A0W0WXP8_9GAMM</name>
<dbReference type="EMBL" id="LNYP01000031">
    <property type="protein sequence ID" value="KTD37090.1"/>
    <property type="molecule type" value="Genomic_DNA"/>
</dbReference>
<dbReference type="SUPFAM" id="SSF56925">
    <property type="entry name" value="OMPA-like"/>
    <property type="match status" value="1"/>
</dbReference>
<dbReference type="PATRIC" id="fig|29423.5.peg.2335"/>
<feature type="chain" id="PRO_5006915944" evidence="1">
    <location>
        <begin position="23"/>
        <end position="256"/>
    </location>
</feature>